<keyword evidence="11" id="KW-0547">Nucleotide-binding</keyword>
<evidence type="ECO:0000256" key="18">
    <source>
        <dbReference type="SAM" id="MobiDB-lite"/>
    </source>
</evidence>
<dbReference type="InterPro" id="IPR003593">
    <property type="entry name" value="AAA+_ATPase"/>
</dbReference>
<evidence type="ECO:0000313" key="22">
    <source>
        <dbReference type="Proteomes" id="UP000431744"/>
    </source>
</evidence>
<feature type="transmembrane region" description="Helical" evidence="19">
    <location>
        <begin position="56"/>
        <end position="74"/>
    </location>
</feature>
<evidence type="ECO:0000256" key="4">
    <source>
        <dbReference type="ARBA" id="ARBA00010865"/>
    </source>
</evidence>
<dbReference type="Proteomes" id="UP000431744">
    <property type="component" value="Unassembled WGS sequence"/>
</dbReference>
<evidence type="ECO:0000256" key="10">
    <source>
        <dbReference type="ARBA" id="ARBA00022692"/>
    </source>
</evidence>
<evidence type="ECO:0000259" key="20">
    <source>
        <dbReference type="PROSITE" id="PS50893"/>
    </source>
</evidence>
<evidence type="ECO:0000256" key="9">
    <source>
        <dbReference type="ARBA" id="ARBA00022519"/>
    </source>
</evidence>
<evidence type="ECO:0000256" key="12">
    <source>
        <dbReference type="ARBA" id="ARBA00022840"/>
    </source>
</evidence>
<keyword evidence="8" id="KW-0963">Cytoplasm</keyword>
<dbReference type="GO" id="GO:0016887">
    <property type="term" value="F:ATP hydrolysis activity"/>
    <property type="evidence" value="ECO:0007669"/>
    <property type="project" value="InterPro"/>
</dbReference>
<evidence type="ECO:0000256" key="3">
    <source>
        <dbReference type="ARBA" id="ARBA00004651"/>
    </source>
</evidence>
<dbReference type="EMBL" id="WBJY01000001">
    <property type="protein sequence ID" value="KAB1648893.1"/>
    <property type="molecule type" value="Genomic_DNA"/>
</dbReference>
<dbReference type="GO" id="GO:0015658">
    <property type="term" value="F:branched-chain amino acid transmembrane transporter activity"/>
    <property type="evidence" value="ECO:0007669"/>
    <property type="project" value="InterPro"/>
</dbReference>
<dbReference type="InterPro" id="IPR051120">
    <property type="entry name" value="ABC_AA/LPS_Transport"/>
</dbReference>
<gene>
    <name evidence="21" type="ORF">F8O04_00885</name>
</gene>
<dbReference type="InterPro" id="IPR003439">
    <property type="entry name" value="ABC_transporter-like_ATP-bd"/>
</dbReference>
<evidence type="ECO:0000256" key="7">
    <source>
        <dbReference type="ARBA" id="ARBA00022475"/>
    </source>
</evidence>
<feature type="transmembrane region" description="Helical" evidence="19">
    <location>
        <begin position="231"/>
        <end position="248"/>
    </location>
</feature>
<evidence type="ECO:0000256" key="2">
    <source>
        <dbReference type="ARBA" id="ARBA00004515"/>
    </source>
</evidence>
<keyword evidence="22" id="KW-1185">Reference proteome</keyword>
<dbReference type="InterPro" id="IPR001851">
    <property type="entry name" value="ABC_transp_permease"/>
</dbReference>
<dbReference type="RefSeq" id="WP_158027447.1">
    <property type="nucleotide sequence ID" value="NZ_BMHG01000001.1"/>
</dbReference>
<evidence type="ECO:0000256" key="17">
    <source>
        <dbReference type="ARBA" id="ARBA00026081"/>
    </source>
</evidence>
<dbReference type="GO" id="GO:0005886">
    <property type="term" value="C:plasma membrane"/>
    <property type="evidence" value="ECO:0007669"/>
    <property type="project" value="UniProtKB-SubCell"/>
</dbReference>
<dbReference type="Pfam" id="PF02653">
    <property type="entry name" value="BPD_transp_2"/>
    <property type="match status" value="1"/>
</dbReference>
<sequence>MLAGTSEAASPGTAPGEAASPGGRARRDARLGRLGVAGAAAAVVALLVLPFGVNPVALSIVTLGLVYGLFTYGLDLSWGRVGLISVGQAAFFGLGAYGVAIAERFGVSIVLGAVAGVLLAAGIGALVAALSLQVRGEKAVPLFILFTLAVSQLLTRAATSMPETTGGSNGSTVERLPVVGGYYLVVGVVVVVVLLTNRLVLRGRTGAGQIAVLANAQRAESLGIGPTRVQVLAFTVAAAVSAVAGTLFAQVSGIVTPASLGIALSTSVLAWLAVGGKRGLAGPFLGALVLTVIEQVFGGDLRSLYVFGLAILFIVVVSVAPDGVAGIVRRMLRGGSDMPRLPRMRAVRPRDGATGDAGAAIGERGERGAPGTPEVLLEVRNITQRLGRARILTDVSLTVHRGEIVALIGPNGAGKSTLLAAIAGSIRPERGEIVMNGHEITTLRPAQRARRGLGRMFQVPSVFAELSVADNRRLAATMAGESGPDSKHPGHEDDIAAGELSMAERRNLELDMVLAGPPELVLLDEPAAGLSHDDATSLAGRLRHTSAESGCAMIIVEHDMGLVREVADRVVVLAEGRVIAIGTMDEVAEHDAVRRAYLGGDA</sequence>
<dbReference type="OrthoDB" id="9805514at2"/>
<dbReference type="GO" id="GO:0005524">
    <property type="term" value="F:ATP binding"/>
    <property type="evidence" value="ECO:0007669"/>
    <property type="project" value="UniProtKB-KW"/>
</dbReference>
<evidence type="ECO:0000256" key="1">
    <source>
        <dbReference type="ARBA" id="ARBA00004496"/>
    </source>
</evidence>
<evidence type="ECO:0000256" key="15">
    <source>
        <dbReference type="ARBA" id="ARBA00023136"/>
    </source>
</evidence>
<evidence type="ECO:0000256" key="13">
    <source>
        <dbReference type="ARBA" id="ARBA00022967"/>
    </source>
</evidence>
<feature type="transmembrane region" description="Helical" evidence="19">
    <location>
        <begin position="179"/>
        <end position="201"/>
    </location>
</feature>
<keyword evidence="12 21" id="KW-0067">ATP-binding</keyword>
<keyword evidence="9" id="KW-0997">Cell inner membrane</keyword>
<evidence type="ECO:0000256" key="16">
    <source>
        <dbReference type="ARBA" id="ARBA00024818"/>
    </source>
</evidence>
<feature type="transmembrane region" description="Helical" evidence="19">
    <location>
        <begin position="81"/>
        <end position="102"/>
    </location>
</feature>
<keyword evidence="10 19" id="KW-0812">Transmembrane</keyword>
<feature type="transmembrane region" description="Helical" evidence="19">
    <location>
        <begin position="31"/>
        <end position="50"/>
    </location>
</feature>
<accession>A0A6H9WHV9</accession>
<dbReference type="InterPro" id="IPR032823">
    <property type="entry name" value="BCA_ABC_TP_C"/>
</dbReference>
<keyword evidence="14 19" id="KW-1133">Transmembrane helix</keyword>
<comment type="subunit">
    <text evidence="17">Component of the lipopolysaccharide transport and assembly complex. The LptBFG transporter is composed of two ATP-binding proteins (LptB) and two transmembrane proteins (LptF and LptG).</text>
</comment>
<keyword evidence="13" id="KW-1278">Translocase</keyword>
<feature type="transmembrane region" description="Helical" evidence="19">
    <location>
        <begin position="304"/>
        <end position="328"/>
    </location>
</feature>
<comment type="similarity">
    <text evidence="4">Belongs to the ABC transporter superfamily. Outer membrane lipopolysaccharide export (TC 1.B.42) family.</text>
</comment>
<dbReference type="GO" id="GO:0005737">
    <property type="term" value="C:cytoplasm"/>
    <property type="evidence" value="ECO:0007669"/>
    <property type="project" value="UniProtKB-SubCell"/>
</dbReference>
<dbReference type="Gene3D" id="3.40.50.300">
    <property type="entry name" value="P-loop containing nucleotide triphosphate hydrolases"/>
    <property type="match status" value="1"/>
</dbReference>
<protein>
    <recommendedName>
        <fullName evidence="5">Lipopolysaccharide export system ATP-binding protein LptB</fullName>
    </recommendedName>
</protein>
<dbReference type="SUPFAM" id="SSF52540">
    <property type="entry name" value="P-loop containing nucleoside triphosphate hydrolases"/>
    <property type="match status" value="1"/>
</dbReference>
<evidence type="ECO:0000256" key="11">
    <source>
        <dbReference type="ARBA" id="ARBA00022741"/>
    </source>
</evidence>
<evidence type="ECO:0000256" key="8">
    <source>
        <dbReference type="ARBA" id="ARBA00022490"/>
    </source>
</evidence>
<dbReference type="PROSITE" id="PS50893">
    <property type="entry name" value="ABC_TRANSPORTER_2"/>
    <property type="match status" value="1"/>
</dbReference>
<comment type="function">
    <text evidence="16">Part of the ABC transporter complex LptBFG involved in the translocation of lipopolysaccharide (LPS) from the inner membrane to the outer membrane. Probably responsible for energy coupling to the transport system.</text>
</comment>
<feature type="domain" description="ABC transporter" evidence="20">
    <location>
        <begin position="377"/>
        <end position="600"/>
    </location>
</feature>
<dbReference type="Pfam" id="PF00005">
    <property type="entry name" value="ABC_tran"/>
    <property type="match status" value="1"/>
</dbReference>
<dbReference type="Pfam" id="PF12399">
    <property type="entry name" value="BCA_ABC_TP_C"/>
    <property type="match status" value="1"/>
</dbReference>
<dbReference type="InterPro" id="IPR043428">
    <property type="entry name" value="LivM-like"/>
</dbReference>
<evidence type="ECO:0000256" key="5">
    <source>
        <dbReference type="ARBA" id="ARBA00017803"/>
    </source>
</evidence>
<dbReference type="InterPro" id="IPR027417">
    <property type="entry name" value="P-loop_NTPase"/>
</dbReference>
<proteinExistence type="inferred from homology"/>
<feature type="transmembrane region" description="Helical" evidence="19">
    <location>
        <begin position="108"/>
        <end position="132"/>
    </location>
</feature>
<comment type="subcellular location">
    <subcellularLocation>
        <location evidence="2">Cell inner membrane</location>
        <topology evidence="2">Peripheral membrane protein</topology>
        <orientation evidence="2">Cytoplasmic side</orientation>
    </subcellularLocation>
    <subcellularLocation>
        <location evidence="3">Cell membrane</location>
        <topology evidence="3">Multi-pass membrane protein</topology>
    </subcellularLocation>
    <subcellularLocation>
        <location evidence="1">Cytoplasm</location>
    </subcellularLocation>
</comment>
<keyword evidence="7" id="KW-1003">Cell membrane</keyword>
<evidence type="ECO:0000256" key="6">
    <source>
        <dbReference type="ARBA" id="ARBA00022448"/>
    </source>
</evidence>
<dbReference type="PANTHER" id="PTHR45772:SF10">
    <property type="entry name" value="LIPOPOLYSACCHARIDE EXPORT SYSTEM ATP-BINDING PROTEIN LPTB"/>
    <property type="match status" value="1"/>
</dbReference>
<comment type="caution">
    <text evidence="21">The sequence shown here is derived from an EMBL/GenBank/DDBJ whole genome shotgun (WGS) entry which is preliminary data.</text>
</comment>
<name>A0A6H9WHV9_9MICO</name>
<reference evidence="21 22" key="1">
    <citation type="submission" date="2019-09" db="EMBL/GenBank/DDBJ databases">
        <title>Phylogeny of genus Pseudoclavibacter and closely related genus.</title>
        <authorList>
            <person name="Li Y."/>
        </authorList>
    </citation>
    <scope>NUCLEOTIDE SEQUENCE [LARGE SCALE GENOMIC DNA]</scope>
    <source>
        <strain evidence="21 22">EGI 60007</strain>
    </source>
</reference>
<feature type="transmembrane region" description="Helical" evidence="19">
    <location>
        <begin position="139"/>
        <end position="159"/>
    </location>
</feature>
<organism evidence="21 22">
    <name type="scientific">Pseudoclavibacter endophyticus</name>
    <dbReference type="NCBI Taxonomy" id="1778590"/>
    <lineage>
        <taxon>Bacteria</taxon>
        <taxon>Bacillati</taxon>
        <taxon>Actinomycetota</taxon>
        <taxon>Actinomycetes</taxon>
        <taxon>Micrococcales</taxon>
        <taxon>Microbacteriaceae</taxon>
        <taxon>Pseudoclavibacter</taxon>
    </lineage>
</organism>
<dbReference type="SMART" id="SM00382">
    <property type="entry name" value="AAA"/>
    <property type="match status" value="1"/>
</dbReference>
<evidence type="ECO:0000256" key="19">
    <source>
        <dbReference type="SAM" id="Phobius"/>
    </source>
</evidence>
<dbReference type="PANTHER" id="PTHR45772">
    <property type="entry name" value="CONSERVED COMPONENT OF ABC TRANSPORTER FOR NATURAL AMINO ACIDS-RELATED"/>
    <property type="match status" value="1"/>
</dbReference>
<feature type="region of interest" description="Disordered" evidence="18">
    <location>
        <begin position="1"/>
        <end position="25"/>
    </location>
</feature>
<dbReference type="AlphaFoldDB" id="A0A6H9WHV9"/>
<evidence type="ECO:0000256" key="14">
    <source>
        <dbReference type="ARBA" id="ARBA00022989"/>
    </source>
</evidence>
<dbReference type="CDD" id="cd06581">
    <property type="entry name" value="TM_PBP1_LivM_like"/>
    <property type="match status" value="1"/>
</dbReference>
<keyword evidence="6" id="KW-0813">Transport</keyword>
<evidence type="ECO:0000313" key="21">
    <source>
        <dbReference type="EMBL" id="KAB1648893.1"/>
    </source>
</evidence>
<keyword evidence="15 19" id="KW-0472">Membrane</keyword>